<accession>A0AAD7X9N9</accession>
<organism evidence="2 3">
    <name type="scientific">Trametes cubensis</name>
    <dbReference type="NCBI Taxonomy" id="1111947"/>
    <lineage>
        <taxon>Eukaryota</taxon>
        <taxon>Fungi</taxon>
        <taxon>Dikarya</taxon>
        <taxon>Basidiomycota</taxon>
        <taxon>Agaricomycotina</taxon>
        <taxon>Agaricomycetes</taxon>
        <taxon>Polyporales</taxon>
        <taxon>Polyporaceae</taxon>
        <taxon>Trametes</taxon>
    </lineage>
</organism>
<name>A0AAD7X9N9_9APHY</name>
<feature type="compositionally biased region" description="Low complexity" evidence="1">
    <location>
        <begin position="323"/>
        <end position="364"/>
    </location>
</feature>
<sequence length="519" mass="54767">MLLTPASQPPPANLPGLERVKSATALKDTSSHNIPDLASLRISDVAKKEVQEEAKTQSGTDFLDRLSVPTVVLDTPAISHTMAAALSLSLLGHTLFLKNQVPFPVAQLARMPGGGSNPKVAKKREDLLATFDMLSSHLQTTFVALSTAYAKCKLAKGKAAAQAGDENSQKDTQAYTAGPSVGAARARILLTIDGLDVKVWGERADAPRQAQPSADSEPEDDTSIDLECTDEEDEEDTDEDSSDQEEEGSEDEDEDSSEEGSSVDASEANTSDQEDELDELESESEHASIPPASRSPSLSPPPRSLAPSPESLASPRPGPSVLPSTCAPSSPSTPSSVLVTQSVPSQSTPHFQSQSPPSTQPSTAALSYAQEQAALRAAERLLSRTLMNAWADGGGDMASELAPTQTHVYLRAPRRFAHPAWLARQNLTRSLDAVLDAFLVEAGAVGLPDGKAGAKKSRGVRTEGAWIGCRGGSAFAAAAAERASSDGHPGVDVDAEDGNEEDEEIWWAWDGKIVGFADW</sequence>
<dbReference type="Proteomes" id="UP001215151">
    <property type="component" value="Unassembled WGS sequence"/>
</dbReference>
<feature type="region of interest" description="Disordered" evidence="1">
    <location>
        <begin position="205"/>
        <end position="364"/>
    </location>
</feature>
<reference evidence="2" key="1">
    <citation type="submission" date="2022-11" db="EMBL/GenBank/DDBJ databases">
        <title>Genome Sequence of Cubamyces cubensis.</title>
        <authorList>
            <person name="Buettner E."/>
        </authorList>
    </citation>
    <scope>NUCLEOTIDE SEQUENCE</scope>
    <source>
        <strain evidence="2">MPL-01</strain>
    </source>
</reference>
<feature type="compositionally biased region" description="Acidic residues" evidence="1">
    <location>
        <begin position="272"/>
        <end position="282"/>
    </location>
</feature>
<evidence type="ECO:0000313" key="2">
    <source>
        <dbReference type="EMBL" id="KAJ8474947.1"/>
    </source>
</evidence>
<evidence type="ECO:0000313" key="3">
    <source>
        <dbReference type="Proteomes" id="UP001215151"/>
    </source>
</evidence>
<gene>
    <name evidence="2" type="ORF">ONZ51_g6895</name>
</gene>
<feature type="compositionally biased region" description="Low complexity" evidence="1">
    <location>
        <begin position="305"/>
        <end position="315"/>
    </location>
</feature>
<comment type="caution">
    <text evidence="2">The sequence shown here is derived from an EMBL/GenBank/DDBJ whole genome shotgun (WGS) entry which is preliminary data.</text>
</comment>
<dbReference type="AlphaFoldDB" id="A0AAD7X9N9"/>
<protein>
    <submittedName>
        <fullName evidence="2">Uncharacterized protein</fullName>
    </submittedName>
</protein>
<dbReference type="EMBL" id="JAPEVG010000173">
    <property type="protein sequence ID" value="KAJ8474947.1"/>
    <property type="molecule type" value="Genomic_DNA"/>
</dbReference>
<proteinExistence type="predicted"/>
<keyword evidence="3" id="KW-1185">Reference proteome</keyword>
<evidence type="ECO:0000256" key="1">
    <source>
        <dbReference type="SAM" id="MobiDB-lite"/>
    </source>
</evidence>
<feature type="compositionally biased region" description="Acidic residues" evidence="1">
    <location>
        <begin position="216"/>
        <end position="258"/>
    </location>
</feature>